<keyword evidence="4" id="KW-1185">Reference proteome</keyword>
<evidence type="ECO:0000259" key="2">
    <source>
        <dbReference type="Pfam" id="PF00850"/>
    </source>
</evidence>
<sequence>MTLLVENPAGLDHLTPPGHPERVERLEEINEALSAPEFDDLTRIEAPMADEASLLLGHPQLYIDAVRRQIPDSGRQALDPDTWASPGSWDAAVKGVGGCLAAVDAVLEGRARNAFVATRPPGHHAEKVRAMGFCLFSNVAIAARHALEVHGLSRVAVVDFDVHHGNGTQDVLWDEPRALFISSHQMPLYPGSGAASERGGSDNVLNLPLAPGSGGAEMRAAYQTRAFPRLRAWQPELILISAGFDAHADDPLANLMWREEDFAWITRGLCDLADELCGGRVVSTLEGGYDLAALAASVAVHVTELKERSA</sequence>
<dbReference type="EMBL" id="JAAZQQ010000003">
    <property type="protein sequence ID" value="NKX44979.1"/>
    <property type="molecule type" value="Genomic_DNA"/>
</dbReference>
<dbReference type="AlphaFoldDB" id="A0A7X6GYY6"/>
<organism evidence="3 4">
    <name type="scientific">Roseicyclus persicicus</name>
    <dbReference type="NCBI Taxonomy" id="2650661"/>
    <lineage>
        <taxon>Bacteria</taxon>
        <taxon>Pseudomonadati</taxon>
        <taxon>Pseudomonadota</taxon>
        <taxon>Alphaproteobacteria</taxon>
        <taxon>Rhodobacterales</taxon>
        <taxon>Roseobacteraceae</taxon>
        <taxon>Roseicyclus</taxon>
    </lineage>
</organism>
<feature type="domain" description="Histone deacetylase" evidence="2">
    <location>
        <begin position="19"/>
        <end position="304"/>
    </location>
</feature>
<comment type="caution">
    <text evidence="3">The sequence shown here is derived from an EMBL/GenBank/DDBJ whole genome shotgun (WGS) entry which is preliminary data.</text>
</comment>
<dbReference type="GO" id="GO:0040029">
    <property type="term" value="P:epigenetic regulation of gene expression"/>
    <property type="evidence" value="ECO:0007669"/>
    <property type="project" value="TreeGrafter"/>
</dbReference>
<dbReference type="PRINTS" id="PR01270">
    <property type="entry name" value="HDASUPER"/>
</dbReference>
<proteinExistence type="inferred from homology"/>
<dbReference type="InterPro" id="IPR023696">
    <property type="entry name" value="Ureohydrolase_dom_sf"/>
</dbReference>
<evidence type="ECO:0000256" key="1">
    <source>
        <dbReference type="ARBA" id="ARBA00005947"/>
    </source>
</evidence>
<dbReference type="RefSeq" id="WP_168623375.1">
    <property type="nucleotide sequence ID" value="NZ_JAAZQQ010000003.1"/>
</dbReference>
<dbReference type="SUPFAM" id="SSF52768">
    <property type="entry name" value="Arginase/deacetylase"/>
    <property type="match status" value="1"/>
</dbReference>
<dbReference type="InterPro" id="IPR023801">
    <property type="entry name" value="His_deacetylse_dom"/>
</dbReference>
<dbReference type="Gene3D" id="3.40.800.20">
    <property type="entry name" value="Histone deacetylase domain"/>
    <property type="match status" value="1"/>
</dbReference>
<protein>
    <submittedName>
        <fullName evidence="3">Histone deacetylase family protein</fullName>
    </submittedName>
</protein>
<dbReference type="Proteomes" id="UP000526408">
    <property type="component" value="Unassembled WGS sequence"/>
</dbReference>
<dbReference type="GO" id="GO:0004407">
    <property type="term" value="F:histone deacetylase activity"/>
    <property type="evidence" value="ECO:0007669"/>
    <property type="project" value="TreeGrafter"/>
</dbReference>
<dbReference type="InterPro" id="IPR037138">
    <property type="entry name" value="His_deacetylse_dom_sf"/>
</dbReference>
<reference evidence="3 4" key="1">
    <citation type="submission" date="2020-04" db="EMBL/GenBank/DDBJ databases">
        <authorList>
            <person name="Yoon J."/>
        </authorList>
    </citation>
    <scope>NUCLEOTIDE SEQUENCE [LARGE SCALE GENOMIC DNA]</scope>
    <source>
        <strain evidence="3 4">KMU-115</strain>
    </source>
</reference>
<comment type="similarity">
    <text evidence="1">Belongs to the histone deacetylase family.</text>
</comment>
<dbReference type="PANTHER" id="PTHR10625:SF10">
    <property type="entry name" value="HISTONE DEACETYLASE HDAC1"/>
    <property type="match status" value="1"/>
</dbReference>
<dbReference type="InterPro" id="IPR000286">
    <property type="entry name" value="HDACs"/>
</dbReference>
<accession>A0A7X6GYY6</accession>
<dbReference type="PANTHER" id="PTHR10625">
    <property type="entry name" value="HISTONE DEACETYLASE HDAC1-RELATED"/>
    <property type="match status" value="1"/>
</dbReference>
<dbReference type="Pfam" id="PF00850">
    <property type="entry name" value="Hist_deacetyl"/>
    <property type="match status" value="1"/>
</dbReference>
<name>A0A7X6GYY6_9RHOB</name>
<evidence type="ECO:0000313" key="3">
    <source>
        <dbReference type="EMBL" id="NKX44979.1"/>
    </source>
</evidence>
<gene>
    <name evidence="3" type="ORF">HCU73_10290</name>
</gene>
<evidence type="ECO:0000313" key="4">
    <source>
        <dbReference type="Proteomes" id="UP000526408"/>
    </source>
</evidence>
<dbReference type="CDD" id="cd11599">
    <property type="entry name" value="HDAC_classII_2"/>
    <property type="match status" value="1"/>
</dbReference>